<dbReference type="GO" id="GO:0004767">
    <property type="term" value="F:sphingomyelin phosphodiesterase activity"/>
    <property type="evidence" value="ECO:0007669"/>
    <property type="project" value="UniProtKB-UniRule"/>
</dbReference>
<comment type="caution">
    <text evidence="8">The sequence shown here is derived from an EMBL/GenBank/DDBJ whole genome shotgun (WGS) entry which is preliminary data.</text>
</comment>
<feature type="binding site" evidence="5">
    <location>
        <position position="142"/>
    </location>
    <ligand>
        <name>Zn(2+)</name>
        <dbReference type="ChEBI" id="CHEBI:29105"/>
        <label>1</label>
    </ligand>
</feature>
<dbReference type="GeneID" id="59345709"/>
<comment type="cofactor">
    <cofactor evidence="5">
        <name>Zn(2+)</name>
        <dbReference type="ChEBI" id="CHEBI:29105"/>
    </cofactor>
    <text evidence="5">Binds 2 Zn(2+) ions per subunit.</text>
</comment>
<dbReference type="PANTHER" id="PTHR10340">
    <property type="entry name" value="SPHINGOMYELIN PHOSPHODIESTERASE"/>
    <property type="match status" value="1"/>
</dbReference>
<evidence type="ECO:0000256" key="6">
    <source>
        <dbReference type="PIRSR" id="PIRSR000948-2"/>
    </source>
</evidence>
<feature type="binding site" evidence="5">
    <location>
        <position position="397"/>
    </location>
    <ligand>
        <name>Zn(2+)</name>
        <dbReference type="ChEBI" id="CHEBI:29105"/>
        <label>1</label>
    </ligand>
</feature>
<evidence type="ECO:0000256" key="3">
    <source>
        <dbReference type="ARBA" id="ARBA00023180"/>
    </source>
</evidence>
<evidence type="ECO:0000256" key="5">
    <source>
        <dbReference type="PIRSR" id="PIRSR000948-1"/>
    </source>
</evidence>
<dbReference type="EMBL" id="JACAZF010000005">
    <property type="protein sequence ID" value="KAF7304142.1"/>
    <property type="molecule type" value="Genomic_DNA"/>
</dbReference>
<keyword evidence="2 6" id="KW-1015">Disulfide bond</keyword>
<dbReference type="InterPro" id="IPR008139">
    <property type="entry name" value="SaposinB_dom"/>
</dbReference>
<comment type="similarity">
    <text evidence="4">Belongs to the acid sphingomyelinase family.</text>
</comment>
<dbReference type="PANTHER" id="PTHR10340:SF34">
    <property type="entry name" value="SPHINGOMYELIN PHOSPHODIESTERASE"/>
    <property type="match status" value="1"/>
</dbReference>
<dbReference type="PIRSF" id="PIRSF000948">
    <property type="entry name" value="Sphingomy_PDE"/>
    <property type="match status" value="1"/>
</dbReference>
<feature type="disulfide bond" evidence="6">
    <location>
        <begin position="55"/>
        <end position="66"/>
    </location>
</feature>
<comment type="function">
    <text evidence="4">Converts sphingomyelin to ceramide.</text>
</comment>
<keyword evidence="5" id="KW-0862">Zinc</keyword>
<dbReference type="RefSeq" id="XP_037221114.1">
    <property type="nucleotide sequence ID" value="XM_037363193.1"/>
</dbReference>
<feature type="disulfide bond" evidence="6">
    <location>
        <begin position="155"/>
        <end position="160"/>
    </location>
</feature>
<evidence type="ECO:0000256" key="2">
    <source>
        <dbReference type="ARBA" id="ARBA00023157"/>
    </source>
</evidence>
<dbReference type="GO" id="GO:0016020">
    <property type="term" value="C:membrane"/>
    <property type="evidence" value="ECO:0007669"/>
    <property type="project" value="GOC"/>
</dbReference>
<dbReference type="GO" id="GO:0046872">
    <property type="term" value="F:metal ion binding"/>
    <property type="evidence" value="ECO:0007669"/>
    <property type="project" value="UniProtKB-KW"/>
</dbReference>
<dbReference type="Proteomes" id="UP000636479">
    <property type="component" value="Unassembled WGS sequence"/>
</dbReference>
<dbReference type="InterPro" id="IPR011160">
    <property type="entry name" value="Sphingomy_PDE"/>
</dbReference>
<feature type="binding site" evidence="5">
    <location>
        <position position="361"/>
    </location>
    <ligand>
        <name>Zn(2+)</name>
        <dbReference type="ChEBI" id="CHEBI:29105"/>
        <label>2</label>
    </ligand>
</feature>
<keyword evidence="4" id="KW-0326">Glycosidase</keyword>
<feature type="binding site" evidence="5">
    <location>
        <position position="140"/>
    </location>
    <ligand>
        <name>Zn(2+)</name>
        <dbReference type="ChEBI" id="CHEBI:29105"/>
        <label>1</label>
    </ligand>
</feature>
<dbReference type="CDD" id="cd00842">
    <property type="entry name" value="MPP_ASMase"/>
    <property type="match status" value="1"/>
</dbReference>
<gene>
    <name evidence="8" type="ORF">MIND_00645900</name>
</gene>
<keyword evidence="1 4" id="KW-0378">Hydrolase</keyword>
<evidence type="ECO:0000256" key="4">
    <source>
        <dbReference type="PIRNR" id="PIRNR000948"/>
    </source>
</evidence>
<accession>A0A8H6W412</accession>
<dbReference type="AlphaFoldDB" id="A0A8H6W412"/>
<dbReference type="PROSITE" id="PS50015">
    <property type="entry name" value="SAP_B"/>
    <property type="match status" value="1"/>
</dbReference>
<name>A0A8H6W412_9AGAR</name>
<feature type="binding site" evidence="5">
    <location>
        <position position="210"/>
    </location>
    <ligand>
        <name>Zn(2+)</name>
        <dbReference type="ChEBI" id="CHEBI:29105"/>
        <label>1</label>
    </ligand>
</feature>
<sequence length="591" mass="63895">MRPSILLAAVAAESIRAILPRATVDCPSCLGLLSQLQPLAKSSTDALVVQLTGLCIQLGAAPADVCSGVVNGAGPVLATALRQINVTGPTGERLCGALMNVCTTKTPVPFTVPFPKPPPVHPKVWKSRGRVPFRVAHLSDVHIDRGYTPGADANCTKPLCCRVFPDSPPTPSAPAGPNGNAHCDSPVSLAESMLAAVEHLQPRFSIFTGDVAERLVWLVNQSDVSTDLHDFNVEMARTLSAPVFPSVGNHDTSPVNLFARSTSNTVNNSQWVFDIDGRDWARWIRPAAASQVTHHSGSYSALVPGTQLRILALNTQYWYIQNFWLYDSDTFQPDPNGLFSFMVSQLQQAEDAGERVWIVQHIPSGGSDFSVDSSNHYDQVLQRYKHTIAGLFFGHTHGDQFQIAYSNYSARTAENAVSVAMIGPSLTPNSGNPAFKLYEVDPDTYELLDSTVYFTNTSDGAFQSSPTWAPLYSARAAYGPLVDPPLPKNAPLGPVFWHNLTVAFLANQPLFDAYIARISRGASASVCSDADGCRNRTVCDLRAMRSQDNCDVPTPGFSLRRRMEGEDSGLVETKCEGVGLADVFRAMAGWA</sequence>
<dbReference type="InterPro" id="IPR041805">
    <property type="entry name" value="ASMase/PPN1_MPP"/>
</dbReference>
<organism evidence="8 9">
    <name type="scientific">Mycena indigotica</name>
    <dbReference type="NCBI Taxonomy" id="2126181"/>
    <lineage>
        <taxon>Eukaryota</taxon>
        <taxon>Fungi</taxon>
        <taxon>Dikarya</taxon>
        <taxon>Basidiomycota</taxon>
        <taxon>Agaricomycotina</taxon>
        <taxon>Agaricomycetes</taxon>
        <taxon>Agaricomycetidae</taxon>
        <taxon>Agaricales</taxon>
        <taxon>Marasmiineae</taxon>
        <taxon>Mycenaceae</taxon>
        <taxon>Mycena</taxon>
    </lineage>
</organism>
<keyword evidence="5" id="KW-0479">Metal-binding</keyword>
<dbReference type="Gene3D" id="3.60.21.10">
    <property type="match status" value="1"/>
</dbReference>
<feature type="disulfide bond" evidence="6">
    <location>
        <begin position="161"/>
        <end position="183"/>
    </location>
</feature>
<keyword evidence="9" id="KW-1185">Reference proteome</keyword>
<dbReference type="GO" id="GO:0005615">
    <property type="term" value="C:extracellular space"/>
    <property type="evidence" value="ECO:0007669"/>
    <property type="project" value="TreeGrafter"/>
</dbReference>
<keyword evidence="3" id="KW-0325">Glycoprotein</keyword>
<dbReference type="InterPro" id="IPR004843">
    <property type="entry name" value="Calcineurin-like_PHP"/>
</dbReference>
<dbReference type="Pfam" id="PF00149">
    <property type="entry name" value="Metallophos"/>
    <property type="match status" value="1"/>
</dbReference>
<feature type="domain" description="Saposin B-type" evidence="7">
    <location>
        <begin position="22"/>
        <end position="106"/>
    </location>
</feature>
<dbReference type="SMART" id="SM00741">
    <property type="entry name" value="SapB"/>
    <property type="match status" value="1"/>
</dbReference>
<dbReference type="GO" id="GO:0006685">
    <property type="term" value="P:sphingomyelin catabolic process"/>
    <property type="evidence" value="ECO:0007669"/>
    <property type="project" value="UniProtKB-UniRule"/>
</dbReference>
<evidence type="ECO:0000313" key="8">
    <source>
        <dbReference type="EMBL" id="KAF7304142.1"/>
    </source>
</evidence>
<reference evidence="8" key="1">
    <citation type="submission" date="2020-05" db="EMBL/GenBank/DDBJ databases">
        <title>Mycena genomes resolve the evolution of fungal bioluminescence.</title>
        <authorList>
            <person name="Tsai I.J."/>
        </authorList>
    </citation>
    <scope>NUCLEOTIDE SEQUENCE</scope>
    <source>
        <strain evidence="8">171206Taipei</strain>
    </source>
</reference>
<evidence type="ECO:0000259" key="7">
    <source>
        <dbReference type="PROSITE" id="PS50015"/>
    </source>
</evidence>
<evidence type="ECO:0000256" key="1">
    <source>
        <dbReference type="ARBA" id="ARBA00022801"/>
    </source>
</evidence>
<feature type="binding site" evidence="5">
    <location>
        <position position="249"/>
    </location>
    <ligand>
        <name>Zn(2+)</name>
        <dbReference type="ChEBI" id="CHEBI:29105"/>
        <label>2</label>
    </ligand>
</feature>
<dbReference type="SUPFAM" id="SSF56300">
    <property type="entry name" value="Metallo-dependent phosphatases"/>
    <property type="match status" value="1"/>
</dbReference>
<feature type="disulfide bond" evidence="6">
    <location>
        <begin position="26"/>
        <end position="102"/>
    </location>
</feature>
<proteinExistence type="inferred from homology"/>
<evidence type="ECO:0000313" key="9">
    <source>
        <dbReference type="Proteomes" id="UP000636479"/>
    </source>
</evidence>
<dbReference type="GO" id="GO:0016798">
    <property type="term" value="F:hydrolase activity, acting on glycosyl bonds"/>
    <property type="evidence" value="ECO:0007669"/>
    <property type="project" value="UniProtKB-KW"/>
</dbReference>
<feature type="binding site" evidence="5">
    <location>
        <position position="210"/>
    </location>
    <ligand>
        <name>Zn(2+)</name>
        <dbReference type="ChEBI" id="CHEBI:29105"/>
        <label>2</label>
    </ligand>
</feature>
<feature type="binding site" evidence="5">
    <location>
        <position position="395"/>
    </location>
    <ligand>
        <name>Zn(2+)</name>
        <dbReference type="ChEBI" id="CHEBI:29105"/>
        <label>2</label>
    </ligand>
</feature>
<dbReference type="InterPro" id="IPR029052">
    <property type="entry name" value="Metallo-depent_PP-like"/>
</dbReference>
<protein>
    <recommendedName>
        <fullName evidence="4">Sphingomyelin phosphodiesterase</fullName>
    </recommendedName>
</protein>
<dbReference type="OrthoDB" id="282973at2759"/>